<reference evidence="11" key="1">
    <citation type="submission" date="2017-02" db="UniProtKB">
        <authorList>
            <consortium name="WormBaseParasite"/>
        </authorList>
    </citation>
    <scope>IDENTIFICATION</scope>
</reference>
<evidence type="ECO:0000313" key="9">
    <source>
        <dbReference type="EMBL" id="VDN94950.1"/>
    </source>
</evidence>
<dbReference type="UniPathway" id="UPA00988"/>
<dbReference type="InterPro" id="IPR008728">
    <property type="entry name" value="Elongator_complex_protein_4"/>
</dbReference>
<evidence type="ECO:0000256" key="8">
    <source>
        <dbReference type="ARBA" id="ARBA00023242"/>
    </source>
</evidence>
<keyword evidence="6" id="KW-0963">Cytoplasm</keyword>
<protein>
    <recommendedName>
        <fullName evidence="5">Elongator complex protein 4</fullName>
    </recommendedName>
</protein>
<gene>
    <name evidence="9" type="ORF">BPAG_LOCUS13765</name>
</gene>
<dbReference type="GO" id="GO:0033588">
    <property type="term" value="C:elongator holoenzyme complex"/>
    <property type="evidence" value="ECO:0007669"/>
    <property type="project" value="InterPro"/>
</dbReference>
<evidence type="ECO:0000256" key="7">
    <source>
        <dbReference type="ARBA" id="ARBA00022694"/>
    </source>
</evidence>
<keyword evidence="7" id="KW-0819">tRNA processing</keyword>
<evidence type="ECO:0000256" key="1">
    <source>
        <dbReference type="ARBA" id="ARBA00004123"/>
    </source>
</evidence>
<dbReference type="GO" id="GO:0002098">
    <property type="term" value="P:tRNA wobble uridine modification"/>
    <property type="evidence" value="ECO:0007669"/>
    <property type="project" value="InterPro"/>
</dbReference>
<dbReference type="PANTHER" id="PTHR12896">
    <property type="entry name" value="PAX6 NEIGHBOR PROTEIN PAXNEB"/>
    <property type="match status" value="1"/>
</dbReference>
<dbReference type="EMBL" id="UZAD01013444">
    <property type="protein sequence ID" value="VDN94950.1"/>
    <property type="molecule type" value="Genomic_DNA"/>
</dbReference>
<dbReference type="GO" id="GO:0008023">
    <property type="term" value="C:transcription elongation factor complex"/>
    <property type="evidence" value="ECO:0007669"/>
    <property type="project" value="TreeGrafter"/>
</dbReference>
<dbReference type="WBParaSite" id="BPAG_0001383701-mRNA-1">
    <property type="protein sequence ID" value="BPAG_0001383701-mRNA-1"/>
    <property type="gene ID" value="BPAG_0001383701"/>
</dbReference>
<evidence type="ECO:0000256" key="4">
    <source>
        <dbReference type="ARBA" id="ARBA00007573"/>
    </source>
</evidence>
<dbReference type="GO" id="GO:0005737">
    <property type="term" value="C:cytoplasm"/>
    <property type="evidence" value="ECO:0007669"/>
    <property type="project" value="UniProtKB-SubCell"/>
</dbReference>
<dbReference type="InterPro" id="IPR027417">
    <property type="entry name" value="P-loop_NTPase"/>
</dbReference>
<reference evidence="9 10" key="2">
    <citation type="submission" date="2018-11" db="EMBL/GenBank/DDBJ databases">
        <authorList>
            <consortium name="Pathogen Informatics"/>
        </authorList>
    </citation>
    <scope>NUCLEOTIDE SEQUENCE [LARGE SCALE GENOMIC DNA]</scope>
</reference>
<dbReference type="Proteomes" id="UP000278627">
    <property type="component" value="Unassembled WGS sequence"/>
</dbReference>
<evidence type="ECO:0000256" key="6">
    <source>
        <dbReference type="ARBA" id="ARBA00022490"/>
    </source>
</evidence>
<keyword evidence="8" id="KW-0539">Nucleus</keyword>
<evidence type="ECO:0000313" key="11">
    <source>
        <dbReference type="WBParaSite" id="BPAG_0001383701-mRNA-1"/>
    </source>
</evidence>
<name>A0A0N4TXX2_BRUPA</name>
<comment type="pathway">
    <text evidence="3">tRNA modification; 5-methoxycarbonylmethyl-2-thiouridine-tRNA biosynthesis.</text>
</comment>
<comment type="subcellular location">
    <subcellularLocation>
        <location evidence="2">Cytoplasm</location>
    </subcellularLocation>
    <subcellularLocation>
        <location evidence="1">Nucleus</location>
    </subcellularLocation>
</comment>
<proteinExistence type="inferred from homology"/>
<keyword evidence="10" id="KW-1185">Reference proteome</keyword>
<sequence length="344" mass="38999">MAGIRSDVMLRIPGTSMRSRYPEISVGCAAVDSLIGGGIPLSSLYIIDENKSRGYATILSKYFSAEGIFCDHSLFVASTNRNPRELLENLPDRINVMDEITLKDDVERPENSTMKIAWRYSAVPKLDSSLSCPRRGHSQYDLAKKMDRKKIEACNISFFPDNTEAQDELSSYNDLYKQIQQKLIGVEYSATSLKSNKRVLRIVIEGVGGPFWLDPENDLKFIAHLRTVLCSYYAVAMLIINTSGLPDERKERLYAYGDLVVHLDAVDDDDIMEKFGDRFDGYFRLLKLPNMASIATHCPASSDLIFQLQKRKFDIRTLHLPPALDDDDRKKNFGPNCQEILKSF</sequence>
<evidence type="ECO:0000256" key="3">
    <source>
        <dbReference type="ARBA" id="ARBA00005043"/>
    </source>
</evidence>
<dbReference type="Gene3D" id="3.40.50.300">
    <property type="entry name" value="P-loop containing nucleotide triphosphate hydrolases"/>
    <property type="match status" value="1"/>
</dbReference>
<organism evidence="11">
    <name type="scientific">Brugia pahangi</name>
    <name type="common">Filarial nematode worm</name>
    <dbReference type="NCBI Taxonomy" id="6280"/>
    <lineage>
        <taxon>Eukaryota</taxon>
        <taxon>Metazoa</taxon>
        <taxon>Ecdysozoa</taxon>
        <taxon>Nematoda</taxon>
        <taxon>Chromadorea</taxon>
        <taxon>Rhabditida</taxon>
        <taxon>Spirurina</taxon>
        <taxon>Spiruromorpha</taxon>
        <taxon>Filarioidea</taxon>
        <taxon>Onchocercidae</taxon>
        <taxon>Brugia</taxon>
    </lineage>
</organism>
<dbReference type="PANTHER" id="PTHR12896:SF1">
    <property type="entry name" value="ELONGATOR COMPLEX PROTEIN 4"/>
    <property type="match status" value="1"/>
</dbReference>
<evidence type="ECO:0000313" key="10">
    <source>
        <dbReference type="Proteomes" id="UP000278627"/>
    </source>
</evidence>
<comment type="similarity">
    <text evidence="4">Belongs to the ELP4 family.</text>
</comment>
<dbReference type="AlphaFoldDB" id="A0A0N4TXX2"/>
<dbReference type="CDD" id="cd19494">
    <property type="entry name" value="Elp4"/>
    <property type="match status" value="1"/>
</dbReference>
<dbReference type="Pfam" id="PF05625">
    <property type="entry name" value="PAXNEB"/>
    <property type="match status" value="1"/>
</dbReference>
<evidence type="ECO:0000256" key="5">
    <source>
        <dbReference type="ARBA" id="ARBA00020265"/>
    </source>
</evidence>
<evidence type="ECO:0000256" key="2">
    <source>
        <dbReference type="ARBA" id="ARBA00004496"/>
    </source>
</evidence>
<accession>A0A0N4TXX2</accession>
<dbReference type="STRING" id="6280.A0A0N4TXX2"/>